<evidence type="ECO:0000259" key="2">
    <source>
        <dbReference type="Pfam" id="PF07583"/>
    </source>
</evidence>
<dbReference type="InterPro" id="IPR022655">
    <property type="entry name" value="DUF1553"/>
</dbReference>
<sequence length="772" mass="88040">MIFFRKRSWLILILGIGGIFTYTQCTDTQAQETAMPDVIDYNYHIRPIFSDRCFKCHGPDANKRKAGLRLDTPEGAYAAFKDNPSMHAIVPGHPESSDAFQRLITKDTSLLMPTPSSHLTVSQHEIDLIEKWIKQGAVYKPHWAFIKPVKAALPDADEDWVRNPIDYFVFAKMAEKSLKPSPEASKEQLLKRVCLDLTGLPPTLDMQDSFMKDDSPQAYEKIVNELLGSKHYGEKMSIQWLDLARYADSHGYQDDGLRTMWPWRDWVIHAFNSNYSYAKFVTWQLAGDLLPRPTKEMLLATGFNRNHKITQEGGVIDEEYRVEYVNDRTNTFSKSFLALTFECARCHDHKYDPISQKDYYSTYAFFNQVPEKGLFGTIDASFADPPNMTITTKDVQSILKFIHKKDTASVDVMVMADSSKRRPTYVLSRGNYDMPGPEVGVGIPTSILPYSTSKYGQNRLGLARWLIDPQNPLTSRVFVNRMWAQFFGRGIVKTVGDFGMQGELPTHPELLDWLAVDFQSHGWNIKRLVKQIVMSATYQQASTVTSSAQQVDPENIYLSRMSRIRIPAEQIRDQVLASAGILNQEIGGPSVKTYQPKGLWEVATSGRGSLMNYIQDHNQDLYRRGMYVFIKRTVPPPTMLIFDASNRDQCEVQRGRTNTPLQALVMMNDPHVLESSRVLASQFSREKGSIDEKLTRAFRRIVCRAPNEKELAMLKKYYEAEQTSCVQNPKKVQKLMKIGEYKQDKAAVTGSTAAMMLTIQLIYNMEEAIMRV</sequence>
<gene>
    <name evidence="5" type="ORF">U0R10_07715</name>
</gene>
<evidence type="ECO:0000256" key="1">
    <source>
        <dbReference type="SAM" id="SignalP"/>
    </source>
</evidence>
<dbReference type="EMBL" id="JBBKXZ010000002">
    <property type="protein sequence ID" value="MFD3394502.1"/>
    <property type="molecule type" value="Genomic_DNA"/>
</dbReference>
<accession>A0ABW6DFK8</accession>
<reference evidence="5 6" key="1">
    <citation type="submission" date="2024-03" db="EMBL/GenBank/DDBJ databases">
        <title>Aquirufa genome sequencing.</title>
        <authorList>
            <person name="Pitt A."/>
            <person name="Hahn M.W."/>
        </authorList>
    </citation>
    <scope>NUCLEOTIDE SEQUENCE [LARGE SCALE GENOMIC DNA]</scope>
    <source>
        <strain evidence="5 6">OSTEICH-129V</strain>
    </source>
</reference>
<comment type="caution">
    <text evidence="5">The sequence shown here is derived from an EMBL/GenBank/DDBJ whole genome shotgun (WGS) entry which is preliminary data.</text>
</comment>
<dbReference type="PANTHER" id="PTHR35889:SF3">
    <property type="entry name" value="F-BOX DOMAIN-CONTAINING PROTEIN"/>
    <property type="match status" value="1"/>
</dbReference>
<dbReference type="InterPro" id="IPR036909">
    <property type="entry name" value="Cyt_c-like_dom_sf"/>
</dbReference>
<feature type="signal peptide" evidence="1">
    <location>
        <begin position="1"/>
        <end position="25"/>
    </location>
</feature>
<evidence type="ECO:0000259" key="4">
    <source>
        <dbReference type="Pfam" id="PF07635"/>
    </source>
</evidence>
<dbReference type="PANTHER" id="PTHR35889">
    <property type="entry name" value="CYCLOINULO-OLIGOSACCHARIDE FRUCTANOTRANSFERASE-RELATED"/>
    <property type="match status" value="1"/>
</dbReference>
<keyword evidence="6" id="KW-1185">Reference proteome</keyword>
<evidence type="ECO:0000259" key="3">
    <source>
        <dbReference type="Pfam" id="PF07587"/>
    </source>
</evidence>
<dbReference type="InterPro" id="IPR011429">
    <property type="entry name" value="Cyt_c_Planctomycete-type"/>
</dbReference>
<organism evidence="5 6">
    <name type="scientific">Aquirufa avitistagni</name>
    <dbReference type="NCBI Taxonomy" id="3104728"/>
    <lineage>
        <taxon>Bacteria</taxon>
        <taxon>Pseudomonadati</taxon>
        <taxon>Bacteroidota</taxon>
        <taxon>Cytophagia</taxon>
        <taxon>Cytophagales</taxon>
        <taxon>Flectobacillaceae</taxon>
        <taxon>Aquirufa</taxon>
    </lineage>
</organism>
<protein>
    <submittedName>
        <fullName evidence="5">PSD1 and planctomycete cytochrome C domain-containing protein</fullName>
    </submittedName>
</protein>
<dbReference type="Proteomes" id="UP001598138">
    <property type="component" value="Unassembled WGS sequence"/>
</dbReference>
<feature type="chain" id="PRO_5047345297" evidence="1">
    <location>
        <begin position="26"/>
        <end position="772"/>
    </location>
</feature>
<dbReference type="Pfam" id="PF07583">
    <property type="entry name" value="PSCyt2"/>
    <property type="match status" value="1"/>
</dbReference>
<dbReference type="SUPFAM" id="SSF46626">
    <property type="entry name" value="Cytochrome c"/>
    <property type="match status" value="1"/>
</dbReference>
<feature type="domain" description="DUF1553" evidence="3">
    <location>
        <begin position="458"/>
        <end position="718"/>
    </location>
</feature>
<dbReference type="InterPro" id="IPR011444">
    <property type="entry name" value="DUF1549"/>
</dbReference>
<name>A0ABW6DFK8_9BACT</name>
<keyword evidence="1" id="KW-0732">Signal</keyword>
<dbReference type="RefSeq" id="WP_377983384.1">
    <property type="nucleotide sequence ID" value="NZ_JBBKXZ010000002.1"/>
</dbReference>
<feature type="domain" description="Cytochrome C Planctomycete-type" evidence="4">
    <location>
        <begin position="53"/>
        <end position="113"/>
    </location>
</feature>
<evidence type="ECO:0000313" key="5">
    <source>
        <dbReference type="EMBL" id="MFD3394502.1"/>
    </source>
</evidence>
<dbReference type="Pfam" id="PF07587">
    <property type="entry name" value="PSD1"/>
    <property type="match status" value="1"/>
</dbReference>
<proteinExistence type="predicted"/>
<dbReference type="Pfam" id="PF07635">
    <property type="entry name" value="PSCyt1"/>
    <property type="match status" value="1"/>
</dbReference>
<feature type="domain" description="DUF1549" evidence="2">
    <location>
        <begin position="164"/>
        <end position="369"/>
    </location>
</feature>
<evidence type="ECO:0000313" key="6">
    <source>
        <dbReference type="Proteomes" id="UP001598138"/>
    </source>
</evidence>